<protein>
    <submittedName>
        <fullName evidence="1">Putative hydrolase of the HAD superfamily</fullName>
    </submittedName>
</protein>
<dbReference type="SUPFAM" id="SSF56784">
    <property type="entry name" value="HAD-like"/>
    <property type="match status" value="1"/>
</dbReference>
<dbReference type="Pfam" id="PF00702">
    <property type="entry name" value="Hydrolase"/>
    <property type="match status" value="1"/>
</dbReference>
<dbReference type="InterPro" id="IPR036412">
    <property type="entry name" value="HAD-like_sf"/>
</dbReference>
<dbReference type="PRINTS" id="PR00413">
    <property type="entry name" value="HADHALOGNASE"/>
</dbReference>
<dbReference type="SFLD" id="SFLDS00003">
    <property type="entry name" value="Haloacid_Dehalogenase"/>
    <property type="match status" value="1"/>
</dbReference>
<dbReference type="GO" id="GO:0016787">
    <property type="term" value="F:hydrolase activity"/>
    <property type="evidence" value="ECO:0007669"/>
    <property type="project" value="UniProtKB-KW"/>
</dbReference>
<organism evidence="1 2">
    <name type="scientific">Stella humosa</name>
    <dbReference type="NCBI Taxonomy" id="94"/>
    <lineage>
        <taxon>Bacteria</taxon>
        <taxon>Pseudomonadati</taxon>
        <taxon>Pseudomonadota</taxon>
        <taxon>Alphaproteobacteria</taxon>
        <taxon>Rhodospirillales</taxon>
        <taxon>Stellaceae</taxon>
        <taxon>Stella</taxon>
    </lineage>
</organism>
<dbReference type="NCBIfam" id="TIGR01509">
    <property type="entry name" value="HAD-SF-IA-v3"/>
    <property type="match status" value="1"/>
</dbReference>
<name>A0A3N1M836_9PROT</name>
<keyword evidence="1" id="KW-0378">Hydrolase</keyword>
<evidence type="ECO:0000313" key="1">
    <source>
        <dbReference type="EMBL" id="ROQ01992.1"/>
    </source>
</evidence>
<dbReference type="Proteomes" id="UP000278222">
    <property type="component" value="Unassembled WGS sequence"/>
</dbReference>
<keyword evidence="2" id="KW-1185">Reference proteome</keyword>
<dbReference type="Gene3D" id="3.40.50.1000">
    <property type="entry name" value="HAD superfamily/HAD-like"/>
    <property type="match status" value="1"/>
</dbReference>
<gene>
    <name evidence="1" type="ORF">EDC65_1179</name>
</gene>
<dbReference type="SFLD" id="SFLDG01129">
    <property type="entry name" value="C1.5:_HAD__Beta-PGM__Phosphata"/>
    <property type="match status" value="1"/>
</dbReference>
<dbReference type="PANTHER" id="PTHR43611">
    <property type="entry name" value="ALPHA-D-GLUCOSE 1-PHOSPHATE PHOSPHATASE"/>
    <property type="match status" value="1"/>
</dbReference>
<evidence type="ECO:0000313" key="2">
    <source>
        <dbReference type="Proteomes" id="UP000278222"/>
    </source>
</evidence>
<proteinExistence type="predicted"/>
<dbReference type="RefSeq" id="WP_197735640.1">
    <property type="nucleotide sequence ID" value="NZ_AP019700.1"/>
</dbReference>
<dbReference type="InterPro" id="IPR006439">
    <property type="entry name" value="HAD-SF_hydro_IA"/>
</dbReference>
<sequence>MTLRALLLDVDGVLVRGRPSDGRYWSSTIDQDLGLDIAVLQREFFSTHWDDVLTGRAALDERLAPVLARIAPHLTVDRLTEYWFAQDSRLDHRLLERVARARRHGMTVHLATNQEHRRARHLMEELGLSAHVDGIFHSAALGWRKPEPAFFAATTTKLGLEPAELLLVDDLKENVLAAAAAGWATVHWTDSPAAWAALEARLPG</sequence>
<dbReference type="InterPro" id="IPR023214">
    <property type="entry name" value="HAD_sf"/>
</dbReference>
<dbReference type="AlphaFoldDB" id="A0A3N1M836"/>
<accession>A0A3N1M836</accession>
<dbReference type="EMBL" id="RJKX01000011">
    <property type="protein sequence ID" value="ROQ01992.1"/>
    <property type="molecule type" value="Genomic_DNA"/>
</dbReference>
<reference evidence="1 2" key="1">
    <citation type="submission" date="2018-11" db="EMBL/GenBank/DDBJ databases">
        <title>Genomic Encyclopedia of Type Strains, Phase IV (KMG-IV): sequencing the most valuable type-strain genomes for metagenomic binning, comparative biology and taxonomic classification.</title>
        <authorList>
            <person name="Goeker M."/>
        </authorList>
    </citation>
    <scope>NUCLEOTIDE SEQUENCE [LARGE SCALE GENOMIC DNA]</scope>
    <source>
        <strain evidence="1 2">DSM 5900</strain>
    </source>
</reference>
<comment type="caution">
    <text evidence="1">The sequence shown here is derived from an EMBL/GenBank/DDBJ whole genome shotgun (WGS) entry which is preliminary data.</text>
</comment>
<dbReference type="PANTHER" id="PTHR43611:SF3">
    <property type="entry name" value="FLAVIN MONONUCLEOTIDE HYDROLASE 1, CHLOROPLATIC"/>
    <property type="match status" value="1"/>
</dbReference>